<dbReference type="PANTHER" id="PTHR36788">
    <property type="entry name" value="DEFENSIN-LIKE PROTEIN 183"/>
    <property type="match status" value="1"/>
</dbReference>
<dbReference type="Gramene" id="Psat0s6466g0040.1">
    <property type="protein sequence ID" value="Psat0s6466g0040.1.cds"/>
    <property type="gene ID" value="Psat0s6466g0040"/>
</dbReference>
<keyword evidence="5 9" id="KW-0295">Fungicide</keyword>
<keyword evidence="3 9" id="KW-0964">Secreted</keyword>
<dbReference type="Proteomes" id="UP001058974">
    <property type="component" value="Chromosome 1"/>
</dbReference>
<keyword evidence="12" id="KW-1185">Reference proteome</keyword>
<comment type="caution">
    <text evidence="10">The sequence shown here is derived from an EMBL/GenBank/DDBJ whole genome shotgun (WGS) entry which is preliminary data.</text>
</comment>
<comment type="subcellular location">
    <subcellularLocation>
        <location evidence="1 9">Secreted</location>
    </subcellularLocation>
</comment>
<keyword evidence="4 9" id="KW-0929">Antimicrobial</keyword>
<evidence type="ECO:0000256" key="9">
    <source>
        <dbReference type="RuleBase" id="RU367109"/>
    </source>
</evidence>
<evidence type="ECO:0000256" key="4">
    <source>
        <dbReference type="ARBA" id="ARBA00022529"/>
    </source>
</evidence>
<name>A0A9D5BL96_PEA</name>
<evidence type="ECO:0000313" key="11">
    <source>
        <dbReference type="EMBL" id="KAI5445690.1"/>
    </source>
</evidence>
<dbReference type="GO" id="GO:0050832">
    <property type="term" value="P:defense response to fungus"/>
    <property type="evidence" value="ECO:0007669"/>
    <property type="project" value="UniProtKB-UniRule"/>
</dbReference>
<evidence type="ECO:0000313" key="12">
    <source>
        <dbReference type="Proteomes" id="UP001058974"/>
    </source>
</evidence>
<keyword evidence="6" id="KW-0732">Signal</keyword>
<dbReference type="EMBL" id="JAMSHJ010000001">
    <property type="protein sequence ID" value="KAI5445689.1"/>
    <property type="molecule type" value="Genomic_DNA"/>
</dbReference>
<evidence type="ECO:0000256" key="7">
    <source>
        <dbReference type="ARBA" id="ARBA00022821"/>
    </source>
</evidence>
<dbReference type="OrthoDB" id="993238at2759"/>
<sequence>MANHIISNCINIFVILSTIIAVHYSTVEAGKCSEVFQRCDDMDCPSHCKSTYGNRSLGHTCDLFYLCTCFFDQDSSSTNMCQIGNGTCYAGECDAACCNAKCASSLNHGSGTCIPNQHTKDRCVCSYKS</sequence>
<evidence type="ECO:0000256" key="5">
    <source>
        <dbReference type="ARBA" id="ARBA00022577"/>
    </source>
</evidence>
<proteinExistence type="inferred from homology"/>
<dbReference type="EMBL" id="JAMSHJ010000001">
    <property type="protein sequence ID" value="KAI5445690.1"/>
    <property type="molecule type" value="Genomic_DNA"/>
</dbReference>
<accession>A0A9D5BL96</accession>
<gene>
    <name evidence="10" type="ORF">KIW84_013785</name>
    <name evidence="11" type="ORF">KIW84_013786</name>
</gene>
<dbReference type="PANTHER" id="PTHR36788:SF2">
    <property type="entry name" value="DEFENSIN-LIKE PROTEIN 183"/>
    <property type="match status" value="1"/>
</dbReference>
<evidence type="ECO:0000313" key="10">
    <source>
        <dbReference type="EMBL" id="KAI5445689.1"/>
    </source>
</evidence>
<dbReference type="Gramene" id="Psat01G0378500-T1">
    <property type="protein sequence ID" value="KAI5445689.1"/>
    <property type="gene ID" value="KIW84_013785"/>
</dbReference>
<dbReference type="GO" id="GO:0005576">
    <property type="term" value="C:extracellular region"/>
    <property type="evidence" value="ECO:0007669"/>
    <property type="project" value="UniProtKB-SubCell"/>
</dbReference>
<evidence type="ECO:0000256" key="1">
    <source>
        <dbReference type="ARBA" id="ARBA00004613"/>
    </source>
</evidence>
<evidence type="ECO:0000256" key="3">
    <source>
        <dbReference type="ARBA" id="ARBA00022525"/>
    </source>
</evidence>
<evidence type="ECO:0000256" key="6">
    <source>
        <dbReference type="ARBA" id="ARBA00022729"/>
    </source>
</evidence>
<evidence type="ECO:0000256" key="2">
    <source>
        <dbReference type="ARBA" id="ARBA00006722"/>
    </source>
</evidence>
<protein>
    <recommendedName>
        <fullName evidence="9">Defensin-like protein</fullName>
    </recommendedName>
</protein>
<dbReference type="Gramene" id="Psat01G0378600-T1">
    <property type="protein sequence ID" value="KAI5445690.1"/>
    <property type="gene ID" value="KIW84_013786"/>
</dbReference>
<organism evidence="10 12">
    <name type="scientific">Pisum sativum</name>
    <name type="common">Garden pea</name>
    <name type="synonym">Lathyrus oleraceus</name>
    <dbReference type="NCBI Taxonomy" id="3888"/>
    <lineage>
        <taxon>Eukaryota</taxon>
        <taxon>Viridiplantae</taxon>
        <taxon>Streptophyta</taxon>
        <taxon>Embryophyta</taxon>
        <taxon>Tracheophyta</taxon>
        <taxon>Spermatophyta</taxon>
        <taxon>Magnoliopsida</taxon>
        <taxon>eudicotyledons</taxon>
        <taxon>Gunneridae</taxon>
        <taxon>Pentapetalae</taxon>
        <taxon>rosids</taxon>
        <taxon>fabids</taxon>
        <taxon>Fabales</taxon>
        <taxon>Fabaceae</taxon>
        <taxon>Papilionoideae</taxon>
        <taxon>50 kb inversion clade</taxon>
        <taxon>NPAAA clade</taxon>
        <taxon>Hologalegina</taxon>
        <taxon>IRL clade</taxon>
        <taxon>Fabeae</taxon>
        <taxon>Lathyrus</taxon>
    </lineage>
</organism>
<comment type="similarity">
    <text evidence="2 9">Belongs to the DEFL family.</text>
</comment>
<dbReference type="AlphaFoldDB" id="A0A9D5BL96"/>
<dbReference type="GO" id="GO:0031640">
    <property type="term" value="P:killing of cells of another organism"/>
    <property type="evidence" value="ECO:0007669"/>
    <property type="project" value="UniProtKB-UniRule"/>
</dbReference>
<reference evidence="10 12" key="1">
    <citation type="journal article" date="2022" name="Nat. Genet.">
        <title>Improved pea reference genome and pan-genome highlight genomic features and evolutionary characteristics.</title>
        <authorList>
            <person name="Yang T."/>
            <person name="Liu R."/>
            <person name="Luo Y."/>
            <person name="Hu S."/>
            <person name="Wang D."/>
            <person name="Wang C."/>
            <person name="Pandey M.K."/>
            <person name="Ge S."/>
            <person name="Xu Q."/>
            <person name="Li N."/>
            <person name="Li G."/>
            <person name="Huang Y."/>
            <person name="Saxena R.K."/>
            <person name="Ji Y."/>
            <person name="Li M."/>
            <person name="Yan X."/>
            <person name="He Y."/>
            <person name="Liu Y."/>
            <person name="Wang X."/>
            <person name="Xiang C."/>
            <person name="Varshney R.K."/>
            <person name="Ding H."/>
            <person name="Gao S."/>
            <person name="Zong X."/>
        </authorList>
    </citation>
    <scope>NUCLEOTIDE SEQUENCE [LARGE SCALE GENOMIC DNA]</scope>
    <source>
        <strain evidence="10 12">cv. Zhongwan 6</strain>
    </source>
</reference>
<keyword evidence="8" id="KW-1015">Disulfide bond</keyword>
<keyword evidence="7 9" id="KW-0611">Plant defense</keyword>
<evidence type="ECO:0000256" key="8">
    <source>
        <dbReference type="ARBA" id="ARBA00023157"/>
    </source>
</evidence>
<dbReference type="InterPro" id="IPR039641">
    <property type="entry name" value="LCR"/>
</dbReference>